<keyword evidence="3" id="KW-1185">Reference proteome</keyword>
<evidence type="ECO:0000313" key="3">
    <source>
        <dbReference type="Proteomes" id="UP000614350"/>
    </source>
</evidence>
<name>A0A834KK03_VESVU</name>
<dbReference type="AlphaFoldDB" id="A0A834KK03"/>
<evidence type="ECO:0000256" key="1">
    <source>
        <dbReference type="SAM" id="MobiDB-lite"/>
    </source>
</evidence>
<dbReference type="EMBL" id="JACSEA010000002">
    <property type="protein sequence ID" value="KAF7407276.1"/>
    <property type="molecule type" value="Genomic_DNA"/>
</dbReference>
<feature type="region of interest" description="Disordered" evidence="1">
    <location>
        <begin position="97"/>
        <end position="125"/>
    </location>
</feature>
<evidence type="ECO:0000313" key="2">
    <source>
        <dbReference type="EMBL" id="KAF7407276.1"/>
    </source>
</evidence>
<accession>A0A834KK03</accession>
<organism evidence="2 3">
    <name type="scientific">Vespula vulgaris</name>
    <name type="common">Yellow jacket</name>
    <name type="synonym">Wasp</name>
    <dbReference type="NCBI Taxonomy" id="7454"/>
    <lineage>
        <taxon>Eukaryota</taxon>
        <taxon>Metazoa</taxon>
        <taxon>Ecdysozoa</taxon>
        <taxon>Arthropoda</taxon>
        <taxon>Hexapoda</taxon>
        <taxon>Insecta</taxon>
        <taxon>Pterygota</taxon>
        <taxon>Neoptera</taxon>
        <taxon>Endopterygota</taxon>
        <taxon>Hymenoptera</taxon>
        <taxon>Apocrita</taxon>
        <taxon>Aculeata</taxon>
        <taxon>Vespoidea</taxon>
        <taxon>Vespidae</taxon>
        <taxon>Vespinae</taxon>
        <taxon>Vespula</taxon>
    </lineage>
</organism>
<sequence length="125" mass="13042">MYIRKWGLPACGPFTAAAAGLVKSCFTSSPVRLAAKGGEVVAWTATLLLVSSCLGIADAGVLMSHPLATASCTLQKKLLHHRLLQGMLGRIIINGRDGEDPNVDQATPWGRSRGLGKTASALNTS</sequence>
<dbReference type="Proteomes" id="UP000614350">
    <property type="component" value="Unassembled WGS sequence"/>
</dbReference>
<proteinExistence type="predicted"/>
<comment type="caution">
    <text evidence="2">The sequence shown here is derived from an EMBL/GenBank/DDBJ whole genome shotgun (WGS) entry which is preliminary data.</text>
</comment>
<gene>
    <name evidence="2" type="ORF">HZH66_001813</name>
</gene>
<reference evidence="2" key="1">
    <citation type="journal article" date="2020" name="G3 (Bethesda)">
        <title>High-Quality Assemblies for Three Invasive Social Wasps from the &lt;i&gt;Vespula&lt;/i&gt; Genus.</title>
        <authorList>
            <person name="Harrop T.W.R."/>
            <person name="Guhlin J."/>
            <person name="McLaughlin G.M."/>
            <person name="Permina E."/>
            <person name="Stockwell P."/>
            <person name="Gilligan J."/>
            <person name="Le Lec M.F."/>
            <person name="Gruber M.A.M."/>
            <person name="Quinn O."/>
            <person name="Lovegrove M."/>
            <person name="Duncan E.J."/>
            <person name="Remnant E.J."/>
            <person name="Van Eeckhoven J."/>
            <person name="Graham B."/>
            <person name="Knapp R.A."/>
            <person name="Langford K.W."/>
            <person name="Kronenberg Z."/>
            <person name="Press M.O."/>
            <person name="Eacker S.M."/>
            <person name="Wilson-Rankin E.E."/>
            <person name="Purcell J."/>
            <person name="Lester P.J."/>
            <person name="Dearden P.K."/>
        </authorList>
    </citation>
    <scope>NUCLEOTIDE SEQUENCE</scope>
    <source>
        <strain evidence="2">Marl-1</strain>
    </source>
</reference>
<protein>
    <submittedName>
        <fullName evidence="2">Uncharacterized protein</fullName>
    </submittedName>
</protein>